<accession>A0AAV2DWX9</accession>
<dbReference type="PROSITE" id="PS51473">
    <property type="entry name" value="GNK2"/>
    <property type="match status" value="1"/>
</dbReference>
<dbReference type="AlphaFoldDB" id="A0AAV2DWX9"/>
<organism evidence="3 4">
    <name type="scientific">Linum trigynum</name>
    <dbReference type="NCBI Taxonomy" id="586398"/>
    <lineage>
        <taxon>Eukaryota</taxon>
        <taxon>Viridiplantae</taxon>
        <taxon>Streptophyta</taxon>
        <taxon>Embryophyta</taxon>
        <taxon>Tracheophyta</taxon>
        <taxon>Spermatophyta</taxon>
        <taxon>Magnoliopsida</taxon>
        <taxon>eudicotyledons</taxon>
        <taxon>Gunneridae</taxon>
        <taxon>Pentapetalae</taxon>
        <taxon>rosids</taxon>
        <taxon>fabids</taxon>
        <taxon>Malpighiales</taxon>
        <taxon>Linaceae</taxon>
        <taxon>Linum</taxon>
    </lineage>
</organism>
<gene>
    <name evidence="3" type="ORF">LTRI10_LOCUS19761</name>
</gene>
<keyword evidence="4" id="KW-1185">Reference proteome</keyword>
<evidence type="ECO:0000313" key="4">
    <source>
        <dbReference type="Proteomes" id="UP001497516"/>
    </source>
</evidence>
<protein>
    <recommendedName>
        <fullName evidence="2">Gnk2-homologous domain-containing protein</fullName>
    </recommendedName>
</protein>
<feature type="chain" id="PRO_5043516904" description="Gnk2-homologous domain-containing protein" evidence="1">
    <location>
        <begin position="27"/>
        <end position="126"/>
    </location>
</feature>
<keyword evidence="1" id="KW-0732">Signal</keyword>
<dbReference type="EMBL" id="OZ034816">
    <property type="protein sequence ID" value="CAL1378161.1"/>
    <property type="molecule type" value="Genomic_DNA"/>
</dbReference>
<feature type="signal peptide" evidence="1">
    <location>
        <begin position="1"/>
        <end position="26"/>
    </location>
</feature>
<dbReference type="InterPro" id="IPR002902">
    <property type="entry name" value="GNK2"/>
</dbReference>
<name>A0AAV2DWX9_9ROSI</name>
<evidence type="ECO:0000256" key="1">
    <source>
        <dbReference type="SAM" id="SignalP"/>
    </source>
</evidence>
<feature type="domain" description="Gnk2-homologous" evidence="2">
    <location>
        <begin position="22"/>
        <end position="126"/>
    </location>
</feature>
<sequence length="126" mass="13632">MPMKCRMALIALSHVFLLCLVSVTKGGTYYCDGHVDGDKYRKAVKDIVDDMADETPKRPDFAYYEAGGRVSGSSRCGGSPGLTTDQKACHNCLERLQTELTSSACLSSQTASASEDSACSMSFWKI</sequence>
<reference evidence="3 4" key="1">
    <citation type="submission" date="2024-04" db="EMBL/GenBank/DDBJ databases">
        <authorList>
            <person name="Fracassetti M."/>
        </authorList>
    </citation>
    <scope>NUCLEOTIDE SEQUENCE [LARGE SCALE GENOMIC DNA]</scope>
</reference>
<proteinExistence type="predicted"/>
<dbReference type="Proteomes" id="UP001497516">
    <property type="component" value="Chromosome 3"/>
</dbReference>
<evidence type="ECO:0000313" key="3">
    <source>
        <dbReference type="EMBL" id="CAL1378161.1"/>
    </source>
</evidence>
<evidence type="ECO:0000259" key="2">
    <source>
        <dbReference type="PROSITE" id="PS51473"/>
    </source>
</evidence>